<sequence length="174" mass="19515">MCWMKVLYSRMSFQDGEGVIFHWFTNTTCILALNPDDRKLHSIVLQEAQLGRLVPLRARVYCSGHISTSKDECVLRSSICMHLSAVMPGGGEKATFMPLTQQIPFVTRQAAARCAFYQSLRRIKCLFPLLLKISLSSGPLCRDEFPTTQAPVFVPSVGYRVTLRPLSYSGLLNP</sequence>
<comment type="caution">
    <text evidence="1">The sequence shown here is derived from an EMBL/GenBank/DDBJ whole genome shotgun (WGS) entry which is preliminary data.</text>
</comment>
<accession>F9W8H5</accession>
<reference evidence="2" key="1">
    <citation type="submission" date="2011-07" db="EMBL/GenBank/DDBJ databases">
        <title>Divergent evolution of antigenic variation in African trypanosomes.</title>
        <authorList>
            <person name="Jackson A.P."/>
            <person name="Berry A."/>
            <person name="Allison H.C."/>
            <person name="Burton P."/>
            <person name="Anderson J."/>
            <person name="Aslett M."/>
            <person name="Brown R."/>
            <person name="Corton N."/>
            <person name="Harris D."/>
            <person name="Hauser H."/>
            <person name="Gamble J."/>
            <person name="Gilderthorp R."/>
            <person name="McQuillan J."/>
            <person name="Quail M.A."/>
            <person name="Sanders M."/>
            <person name="Van Tonder A."/>
            <person name="Ginger M.L."/>
            <person name="Donelson J.E."/>
            <person name="Field M.C."/>
            <person name="Barry J.D."/>
            <person name="Berriman M."/>
            <person name="Hertz-Fowler C."/>
        </authorList>
    </citation>
    <scope>NUCLEOTIDE SEQUENCE [LARGE SCALE GENOMIC DNA]</scope>
    <source>
        <strain evidence="2">IL3000</strain>
    </source>
</reference>
<gene>
    <name evidence="1" type="ORF">TCIL3000_0_42530</name>
</gene>
<proteinExistence type="predicted"/>
<evidence type="ECO:0000313" key="2">
    <source>
        <dbReference type="Proteomes" id="UP000000702"/>
    </source>
</evidence>
<reference evidence="1 2" key="2">
    <citation type="journal article" date="2012" name="Proc. Natl. Acad. Sci. U.S.A.">
        <title>Antigenic diversity is generated by distinct evolutionary mechanisms in African trypanosome species.</title>
        <authorList>
            <person name="Jackson A.P."/>
            <person name="Berry A."/>
            <person name="Aslett M."/>
            <person name="Allison H.C."/>
            <person name="Burton P."/>
            <person name="Vavrova-Anderson J."/>
            <person name="Brown R."/>
            <person name="Browne H."/>
            <person name="Corton N."/>
            <person name="Hauser H."/>
            <person name="Gamble J."/>
            <person name="Gilderthorp R."/>
            <person name="Marcello L."/>
            <person name="McQuillan J."/>
            <person name="Otto T.D."/>
            <person name="Quail M.A."/>
            <person name="Sanders M.J."/>
            <person name="van Tonder A."/>
            <person name="Ginger M.L."/>
            <person name="Field M.C."/>
            <person name="Barry J.D."/>
            <person name="Hertz-Fowler C."/>
            <person name="Berriman M."/>
        </authorList>
    </citation>
    <scope>NUCLEOTIDE SEQUENCE [LARGE SCALE GENOMIC DNA]</scope>
    <source>
        <strain evidence="1 2">IL3000</strain>
    </source>
</reference>
<dbReference type="EMBL" id="CAEQ01001170">
    <property type="protein sequence ID" value="CCD13507.1"/>
    <property type="molecule type" value="Genomic_DNA"/>
</dbReference>
<dbReference type="AlphaFoldDB" id="F9W8H5"/>
<protein>
    <submittedName>
        <fullName evidence="1">WGS project CAEQ00000000 data, annotated contig 1735</fullName>
    </submittedName>
</protein>
<keyword evidence="2" id="KW-1185">Reference proteome</keyword>
<organism evidence="1 2">
    <name type="scientific">Trypanosoma congolense (strain IL3000)</name>
    <dbReference type="NCBI Taxonomy" id="1068625"/>
    <lineage>
        <taxon>Eukaryota</taxon>
        <taxon>Discoba</taxon>
        <taxon>Euglenozoa</taxon>
        <taxon>Kinetoplastea</taxon>
        <taxon>Metakinetoplastina</taxon>
        <taxon>Trypanosomatida</taxon>
        <taxon>Trypanosomatidae</taxon>
        <taxon>Trypanosoma</taxon>
        <taxon>Nannomonas</taxon>
    </lineage>
</organism>
<dbReference type="Proteomes" id="UP000000702">
    <property type="component" value="Unassembled WGS sequence"/>
</dbReference>
<evidence type="ECO:0000313" key="1">
    <source>
        <dbReference type="EMBL" id="CCD13507.1"/>
    </source>
</evidence>
<name>F9W8H5_TRYCI</name>
<dbReference type="VEuPathDB" id="TriTrypDB:TcIL3000_0_42530"/>